<name>A0A371CTM0_9APHY</name>
<accession>A0A371CTM0</accession>
<dbReference type="Proteomes" id="UP000256964">
    <property type="component" value="Unassembled WGS sequence"/>
</dbReference>
<gene>
    <name evidence="2" type="ORF">OH76DRAFT_1184805</name>
</gene>
<feature type="region of interest" description="Disordered" evidence="1">
    <location>
        <begin position="59"/>
        <end position="104"/>
    </location>
</feature>
<protein>
    <submittedName>
        <fullName evidence="2">Uncharacterized protein</fullName>
    </submittedName>
</protein>
<organism evidence="2 3">
    <name type="scientific">Lentinus brumalis</name>
    <dbReference type="NCBI Taxonomy" id="2498619"/>
    <lineage>
        <taxon>Eukaryota</taxon>
        <taxon>Fungi</taxon>
        <taxon>Dikarya</taxon>
        <taxon>Basidiomycota</taxon>
        <taxon>Agaricomycotina</taxon>
        <taxon>Agaricomycetes</taxon>
        <taxon>Polyporales</taxon>
        <taxon>Polyporaceae</taxon>
        <taxon>Lentinus</taxon>
    </lineage>
</organism>
<dbReference type="AlphaFoldDB" id="A0A371CTM0"/>
<sequence>MSRVLDTAVKVIVVVCFQTTDRQAPTTRQGHIGGSRSACLEFDKDFGFRSIQTYRDHCKRRRTNSAQRNVLEGTQPARSESARVHDPSATCHLRNKDATRRRRL</sequence>
<keyword evidence="3" id="KW-1185">Reference proteome</keyword>
<evidence type="ECO:0000256" key="1">
    <source>
        <dbReference type="SAM" id="MobiDB-lite"/>
    </source>
</evidence>
<dbReference type="EMBL" id="KZ857461">
    <property type="protein sequence ID" value="RDX43633.1"/>
    <property type="molecule type" value="Genomic_DNA"/>
</dbReference>
<evidence type="ECO:0000313" key="3">
    <source>
        <dbReference type="Proteomes" id="UP000256964"/>
    </source>
</evidence>
<proteinExistence type="predicted"/>
<reference evidence="2 3" key="1">
    <citation type="journal article" date="2018" name="Biotechnol. Biofuels">
        <title>Integrative visual omics of the white-rot fungus Polyporus brumalis exposes the biotechnological potential of its oxidative enzymes for delignifying raw plant biomass.</title>
        <authorList>
            <person name="Miyauchi S."/>
            <person name="Rancon A."/>
            <person name="Drula E."/>
            <person name="Hage H."/>
            <person name="Chaduli D."/>
            <person name="Favel A."/>
            <person name="Grisel S."/>
            <person name="Henrissat B."/>
            <person name="Herpoel-Gimbert I."/>
            <person name="Ruiz-Duenas F.J."/>
            <person name="Chevret D."/>
            <person name="Hainaut M."/>
            <person name="Lin J."/>
            <person name="Wang M."/>
            <person name="Pangilinan J."/>
            <person name="Lipzen A."/>
            <person name="Lesage-Meessen L."/>
            <person name="Navarro D."/>
            <person name="Riley R."/>
            <person name="Grigoriev I.V."/>
            <person name="Zhou S."/>
            <person name="Raouche S."/>
            <person name="Rosso M.N."/>
        </authorList>
    </citation>
    <scope>NUCLEOTIDE SEQUENCE [LARGE SCALE GENOMIC DNA]</scope>
    <source>
        <strain evidence="2 3">BRFM 1820</strain>
    </source>
</reference>
<evidence type="ECO:0000313" key="2">
    <source>
        <dbReference type="EMBL" id="RDX43633.1"/>
    </source>
</evidence>